<dbReference type="RefSeq" id="WP_173129323.1">
    <property type="nucleotide sequence ID" value="NZ_JABRWJ010000008.1"/>
</dbReference>
<dbReference type="Proteomes" id="UP000737171">
    <property type="component" value="Unassembled WGS sequence"/>
</dbReference>
<dbReference type="Pfam" id="PF09720">
    <property type="entry name" value="Unstab_antitox"/>
    <property type="match status" value="1"/>
</dbReference>
<sequence length="75" mass="8497">MANLLDLKREARQLDADERAQLALDLLRSLDGEPSEAVDQQWNVVARERLGAYDRGEVTAEPADEVHRAARSRLR</sequence>
<reference evidence="1 2" key="1">
    <citation type="submission" date="2020-05" db="EMBL/GenBank/DDBJ databases">
        <title>Aquincola sp. isolate from soil.</title>
        <authorList>
            <person name="Han J."/>
            <person name="Kim D.-U."/>
        </authorList>
    </citation>
    <scope>NUCLEOTIDE SEQUENCE [LARGE SCALE GENOMIC DNA]</scope>
    <source>
        <strain evidence="1 2">S2</strain>
    </source>
</reference>
<comment type="caution">
    <text evidence="1">The sequence shown here is derived from an EMBL/GenBank/DDBJ whole genome shotgun (WGS) entry which is preliminary data.</text>
</comment>
<evidence type="ECO:0000313" key="2">
    <source>
        <dbReference type="Proteomes" id="UP000737171"/>
    </source>
</evidence>
<evidence type="ECO:0000313" key="1">
    <source>
        <dbReference type="EMBL" id="NRF70384.1"/>
    </source>
</evidence>
<name>A0ABX2ENX9_9BURK</name>
<accession>A0ABX2ENX9</accession>
<keyword evidence="2" id="KW-1185">Reference proteome</keyword>
<organism evidence="1 2">
    <name type="scientific">Pseudaquabacterium terrae</name>
    <dbReference type="NCBI Taxonomy" id="2732868"/>
    <lineage>
        <taxon>Bacteria</taxon>
        <taxon>Pseudomonadati</taxon>
        <taxon>Pseudomonadota</taxon>
        <taxon>Betaproteobacteria</taxon>
        <taxon>Burkholderiales</taxon>
        <taxon>Sphaerotilaceae</taxon>
        <taxon>Pseudaquabacterium</taxon>
    </lineage>
</organism>
<protein>
    <submittedName>
        <fullName evidence="1">Addiction module protein</fullName>
    </submittedName>
</protein>
<proteinExistence type="predicted"/>
<gene>
    <name evidence="1" type="ORF">HLB44_25595</name>
</gene>
<dbReference type="EMBL" id="JABRWJ010000008">
    <property type="protein sequence ID" value="NRF70384.1"/>
    <property type="molecule type" value="Genomic_DNA"/>
</dbReference>
<dbReference type="InterPro" id="IPR013406">
    <property type="entry name" value="CHP02574_addiction_mod"/>
</dbReference>